<evidence type="ECO:0000256" key="1">
    <source>
        <dbReference type="ARBA" id="ARBA00009902"/>
    </source>
</evidence>
<keyword evidence="2" id="KW-0378">Hydrolase</keyword>
<reference evidence="5 6" key="1">
    <citation type="journal article" date="2019" name="Int. J. Syst. Evol. Microbiol.">
        <title>The Global Catalogue of Microorganisms (GCM) 10K type strain sequencing project: providing services to taxonomists for standard genome sequencing and annotation.</title>
        <authorList>
            <consortium name="The Broad Institute Genomics Platform"/>
            <consortium name="The Broad Institute Genome Sequencing Center for Infectious Disease"/>
            <person name="Wu L."/>
            <person name="Ma J."/>
        </authorList>
    </citation>
    <scope>NUCLEOTIDE SEQUENCE [LARGE SCALE GENOMIC DNA]</scope>
    <source>
        <strain evidence="5 6">JCM 9383</strain>
    </source>
</reference>
<dbReference type="EMBL" id="BAAAUX010000019">
    <property type="protein sequence ID" value="GAA2805701.1"/>
    <property type="molecule type" value="Genomic_DNA"/>
</dbReference>
<comment type="similarity">
    <text evidence="1">Belongs to the glycosyl hydrolase 32 family.</text>
</comment>
<proteinExistence type="inferred from homology"/>
<dbReference type="PANTHER" id="PTHR43101:SF1">
    <property type="entry name" value="BETA-FRUCTOSIDASE"/>
    <property type="match status" value="1"/>
</dbReference>
<accession>A0ABN3VHF7</accession>
<dbReference type="Pfam" id="PF00251">
    <property type="entry name" value="Glyco_hydro_32N"/>
    <property type="match status" value="1"/>
</dbReference>
<evidence type="ECO:0000256" key="2">
    <source>
        <dbReference type="ARBA" id="ARBA00022801"/>
    </source>
</evidence>
<comment type="caution">
    <text evidence="5">The sequence shown here is derived from an EMBL/GenBank/DDBJ whole genome shotgun (WGS) entry which is preliminary data.</text>
</comment>
<name>A0ABN3VHF7_9PSEU</name>
<evidence type="ECO:0000313" key="5">
    <source>
        <dbReference type="EMBL" id="GAA2805701.1"/>
    </source>
</evidence>
<dbReference type="InterPro" id="IPR013148">
    <property type="entry name" value="Glyco_hydro_32_N"/>
</dbReference>
<keyword evidence="3" id="KW-0326">Glycosidase</keyword>
<evidence type="ECO:0000313" key="6">
    <source>
        <dbReference type="Proteomes" id="UP001500979"/>
    </source>
</evidence>
<dbReference type="CDD" id="cd18609">
    <property type="entry name" value="GH32-like"/>
    <property type="match status" value="1"/>
</dbReference>
<dbReference type="RefSeq" id="WP_344682989.1">
    <property type="nucleotide sequence ID" value="NZ_BAAAUX010000019.1"/>
</dbReference>
<organism evidence="5 6">
    <name type="scientific">Saccharopolyspora taberi</name>
    <dbReference type="NCBI Taxonomy" id="60895"/>
    <lineage>
        <taxon>Bacteria</taxon>
        <taxon>Bacillati</taxon>
        <taxon>Actinomycetota</taxon>
        <taxon>Actinomycetes</taxon>
        <taxon>Pseudonocardiales</taxon>
        <taxon>Pseudonocardiaceae</taxon>
        <taxon>Saccharopolyspora</taxon>
    </lineage>
</organism>
<dbReference type="SUPFAM" id="SSF75005">
    <property type="entry name" value="Arabinanase/levansucrase/invertase"/>
    <property type="match status" value="1"/>
</dbReference>
<dbReference type="Gene3D" id="2.115.10.20">
    <property type="entry name" value="Glycosyl hydrolase domain, family 43"/>
    <property type="match status" value="1"/>
</dbReference>
<evidence type="ECO:0000256" key="3">
    <source>
        <dbReference type="ARBA" id="ARBA00023295"/>
    </source>
</evidence>
<dbReference type="InterPro" id="IPR051214">
    <property type="entry name" value="GH32_Enzymes"/>
</dbReference>
<feature type="domain" description="Glycosyl hydrolase family 32 N-terminal" evidence="4">
    <location>
        <begin position="22"/>
        <end position="220"/>
    </location>
</feature>
<gene>
    <name evidence="5" type="ORF">GCM10010470_46200</name>
</gene>
<keyword evidence="6" id="KW-1185">Reference proteome</keyword>
<dbReference type="PANTHER" id="PTHR43101">
    <property type="entry name" value="BETA-FRUCTOSIDASE"/>
    <property type="match status" value="1"/>
</dbReference>
<evidence type="ECO:0000259" key="4">
    <source>
        <dbReference type="Pfam" id="PF00251"/>
    </source>
</evidence>
<dbReference type="InterPro" id="IPR023296">
    <property type="entry name" value="Glyco_hydro_beta-prop_sf"/>
</dbReference>
<sequence>MSLRLPDHWVWDFWFAEHGDDVHVFFLHAPRSLGDPDRRHRHARIGHAVSRDLLTWEVLAPPLGVGEPGTFDDLATWTGSVLRHDGRWHLFYTGLSTREDGAVQRIGMATSDDLLHWRKQGMVLEADGRWYEKLGPGVREEAWRDPWACFDHESERFHLLITARAGEGPPDGRGVLAHAWSDDLSSWQVGPPVSVPGEFAQLEVPQLVYLGGAWRVLFCAHPEDHSAARLSRPGTAAEGGTHYLTSQSKFGPYAPDRDRFFAGDPDNRYYAGRLLHHDGEWLFFAWRQFDEHGRFAGDLSDPMPVSFAADGSPMVTLPRS</sequence>
<dbReference type="Proteomes" id="UP001500979">
    <property type="component" value="Unassembled WGS sequence"/>
</dbReference>
<protein>
    <recommendedName>
        <fullName evidence="4">Glycosyl hydrolase family 32 N-terminal domain-containing protein</fullName>
    </recommendedName>
</protein>